<keyword evidence="7" id="KW-1185">Reference proteome</keyword>
<accession>A0ABM1N5H0</accession>
<sequence length="108" mass="12202">MSGEKKLRPAIHATVLEICNELEPILNVKYEPDCVELIGELVWKKLCLYGQDLEAFSKHAKRTTINNEDVKLLVRRNESLKKLIDDKSKATTSTTSKSKKSTSTIVLD</sequence>
<dbReference type="InterPro" id="IPR029003">
    <property type="entry name" value="CENP-S/Mhf1"/>
</dbReference>
<dbReference type="InterPro" id="IPR009072">
    <property type="entry name" value="Histone-fold"/>
</dbReference>
<dbReference type="PANTHER" id="PTHR22980">
    <property type="entry name" value="CORTISTATIN"/>
    <property type="match status" value="1"/>
</dbReference>
<dbReference type="GeneID" id="108566604"/>
<feature type="region of interest" description="Disordered" evidence="6">
    <location>
        <begin position="85"/>
        <end position="108"/>
    </location>
</feature>
<organism evidence="7 8">
    <name type="scientific">Nicrophorus vespilloides</name>
    <name type="common">Boreal carrion beetle</name>
    <dbReference type="NCBI Taxonomy" id="110193"/>
    <lineage>
        <taxon>Eukaryota</taxon>
        <taxon>Metazoa</taxon>
        <taxon>Ecdysozoa</taxon>
        <taxon>Arthropoda</taxon>
        <taxon>Hexapoda</taxon>
        <taxon>Insecta</taxon>
        <taxon>Pterygota</taxon>
        <taxon>Neoptera</taxon>
        <taxon>Endopterygota</taxon>
        <taxon>Coleoptera</taxon>
        <taxon>Polyphaga</taxon>
        <taxon>Staphyliniformia</taxon>
        <taxon>Silphidae</taxon>
        <taxon>Nicrophorinae</taxon>
        <taxon>Nicrophorus</taxon>
    </lineage>
</organism>
<comment type="similarity">
    <text evidence="1">Belongs to the TAF9 family. CENP-S/MHF1 subfamily.</text>
</comment>
<evidence type="ECO:0000313" key="8">
    <source>
        <dbReference type="RefSeq" id="XP_017782070.1"/>
    </source>
</evidence>
<feature type="compositionally biased region" description="Low complexity" evidence="6">
    <location>
        <begin position="90"/>
        <end position="108"/>
    </location>
</feature>
<dbReference type="RefSeq" id="XP_017782070.1">
    <property type="nucleotide sequence ID" value="XM_017926581.1"/>
</dbReference>
<dbReference type="SUPFAM" id="SSF47113">
    <property type="entry name" value="Histone-fold"/>
    <property type="match status" value="1"/>
</dbReference>
<gene>
    <name evidence="8" type="primary">LOC108566604</name>
</gene>
<dbReference type="PANTHER" id="PTHR22980:SF0">
    <property type="entry name" value="CENTROMERE PROTEIN S"/>
    <property type="match status" value="1"/>
</dbReference>
<keyword evidence="4" id="KW-0238">DNA-binding</keyword>
<name>A0ABM1N5H0_NICVS</name>
<protein>
    <recommendedName>
        <fullName evidence="2">Centromere protein S</fullName>
    </recommendedName>
</protein>
<proteinExistence type="inferred from homology"/>
<evidence type="ECO:0000313" key="7">
    <source>
        <dbReference type="Proteomes" id="UP000695000"/>
    </source>
</evidence>
<dbReference type="Proteomes" id="UP000695000">
    <property type="component" value="Unplaced"/>
</dbReference>
<evidence type="ECO:0000256" key="1">
    <source>
        <dbReference type="ARBA" id="ARBA00006612"/>
    </source>
</evidence>
<reference evidence="8" key="1">
    <citation type="submission" date="2025-08" db="UniProtKB">
        <authorList>
            <consortium name="RefSeq"/>
        </authorList>
    </citation>
    <scope>IDENTIFICATION</scope>
    <source>
        <tissue evidence="8">Whole Larva</tissue>
    </source>
</reference>
<evidence type="ECO:0000256" key="2">
    <source>
        <dbReference type="ARBA" id="ARBA00016400"/>
    </source>
</evidence>
<evidence type="ECO:0000256" key="6">
    <source>
        <dbReference type="SAM" id="MobiDB-lite"/>
    </source>
</evidence>
<dbReference type="Gene3D" id="1.10.20.10">
    <property type="entry name" value="Histone, subunit A"/>
    <property type="match status" value="1"/>
</dbReference>
<keyword evidence="5" id="KW-0234">DNA repair</keyword>
<keyword evidence="3" id="KW-0227">DNA damage</keyword>
<evidence type="ECO:0000256" key="5">
    <source>
        <dbReference type="ARBA" id="ARBA00023204"/>
    </source>
</evidence>
<dbReference type="CDD" id="cd22919">
    <property type="entry name" value="HFD_CENP-S"/>
    <property type="match status" value="1"/>
</dbReference>
<evidence type="ECO:0000256" key="3">
    <source>
        <dbReference type="ARBA" id="ARBA00022763"/>
    </source>
</evidence>
<evidence type="ECO:0000256" key="4">
    <source>
        <dbReference type="ARBA" id="ARBA00023125"/>
    </source>
</evidence>
<dbReference type="Pfam" id="PF15630">
    <property type="entry name" value="CENP-S"/>
    <property type="match status" value="1"/>
</dbReference>